<gene>
    <name evidence="5" type="ORF">J2S41_003835</name>
</gene>
<evidence type="ECO:0000256" key="3">
    <source>
        <dbReference type="SAM" id="MobiDB-lite"/>
    </source>
</evidence>
<dbReference type="GO" id="GO:0008270">
    <property type="term" value="F:zinc ion binding"/>
    <property type="evidence" value="ECO:0007669"/>
    <property type="project" value="InterPro"/>
</dbReference>
<dbReference type="PROSITE" id="PS51747">
    <property type="entry name" value="CYT_DCMP_DEAMINASES_2"/>
    <property type="match status" value="1"/>
</dbReference>
<keyword evidence="6" id="KW-1185">Reference proteome</keyword>
<keyword evidence="1" id="KW-0479">Metal-binding</keyword>
<accession>A0AAE3YPV4</accession>
<comment type="caution">
    <text evidence="5">The sequence shown here is derived from an EMBL/GenBank/DDBJ whole genome shotgun (WGS) entry which is preliminary data.</text>
</comment>
<protein>
    <submittedName>
        <fullName evidence="5">Cytosine deaminase</fullName>
        <ecNumber evidence="5">3.5.4.1</ecNumber>
    </submittedName>
</protein>
<dbReference type="AlphaFoldDB" id="A0AAE3YPV4"/>
<feature type="region of interest" description="Disordered" evidence="3">
    <location>
        <begin position="199"/>
        <end position="218"/>
    </location>
</feature>
<dbReference type="SUPFAM" id="SSF53927">
    <property type="entry name" value="Cytidine deaminase-like"/>
    <property type="match status" value="1"/>
</dbReference>
<dbReference type="PROSITE" id="PS00903">
    <property type="entry name" value="CYT_DCMP_DEAMINASES_1"/>
    <property type="match status" value="1"/>
</dbReference>
<dbReference type="EC" id="3.5.4.1" evidence="5"/>
<keyword evidence="5" id="KW-0378">Hydrolase</keyword>
<dbReference type="InterPro" id="IPR016192">
    <property type="entry name" value="APOBEC/CMP_deaminase_Zn-bd"/>
</dbReference>
<dbReference type="Pfam" id="PF00383">
    <property type="entry name" value="dCMP_cyt_deam_1"/>
    <property type="match status" value="1"/>
</dbReference>
<feature type="domain" description="CMP/dCMP-type deaminase" evidence="4">
    <location>
        <begin position="8"/>
        <end position="151"/>
    </location>
</feature>
<evidence type="ECO:0000256" key="2">
    <source>
        <dbReference type="ARBA" id="ARBA00022833"/>
    </source>
</evidence>
<dbReference type="InterPro" id="IPR002125">
    <property type="entry name" value="CMP_dCMP_dom"/>
</dbReference>
<evidence type="ECO:0000256" key="1">
    <source>
        <dbReference type="ARBA" id="ARBA00022723"/>
    </source>
</evidence>
<evidence type="ECO:0000259" key="4">
    <source>
        <dbReference type="PROSITE" id="PS51747"/>
    </source>
</evidence>
<reference evidence="5" key="1">
    <citation type="submission" date="2023-07" db="EMBL/GenBank/DDBJ databases">
        <title>Sequencing the genomes of 1000 actinobacteria strains.</title>
        <authorList>
            <person name="Klenk H.-P."/>
        </authorList>
    </citation>
    <scope>NUCLEOTIDE SEQUENCE</scope>
    <source>
        <strain evidence="5">DSM 44707</strain>
    </source>
</reference>
<evidence type="ECO:0000313" key="5">
    <source>
        <dbReference type="EMBL" id="MDR7277057.1"/>
    </source>
</evidence>
<keyword evidence="2" id="KW-0862">Zinc</keyword>
<feature type="compositionally biased region" description="Basic and acidic residues" evidence="3">
    <location>
        <begin position="200"/>
        <end position="218"/>
    </location>
</feature>
<dbReference type="EMBL" id="JAVDYB010000001">
    <property type="protein sequence ID" value="MDR7277057.1"/>
    <property type="molecule type" value="Genomic_DNA"/>
</dbReference>
<dbReference type="GO" id="GO:0004131">
    <property type="term" value="F:cytosine deaminase activity"/>
    <property type="evidence" value="ECO:0007669"/>
    <property type="project" value="UniProtKB-EC"/>
</dbReference>
<sequence length="425" mass="45525">MNDVRKVDTADAAARVAVDEAVLASLRGTFAVGGCIIDNGTGTVVKTMHNEVLRTHPDSDAGFLLHDPTAHGERQLVDWYFANRRPLHLPDPSQLTVVTSLDPCAMCAGALLTAGFNVGVSAIDTYAGINYDERCEFPTLPADVQRRAKETFGYYAVTAPCRRAHRGGTLTVFADQAIAADTLELSQLVFAGSVNNVRTSDNESGRAPADMRDPVHLPSDDPIRLALQTLYPDTLTTRSAHPRFPGPELLPHLTAVADQAANRGSARNAVALLDPFGNLLSCTGGAEARSPIRTAFLESTRDYAQLRWNLMNDSDRSVRDTAAATLTHAKYCTFVHLVAPDPSRAAGVMTFGAYGSTMEGAVPQAFPSSFQYIRTPAGVTDFDIASLAARMPPFYCQDVELAPMRVLNPELAAQGASTAPGRVGH</sequence>
<dbReference type="Gene3D" id="3.40.140.10">
    <property type="entry name" value="Cytidine Deaminase, domain 2"/>
    <property type="match status" value="1"/>
</dbReference>
<dbReference type="Proteomes" id="UP001183643">
    <property type="component" value="Unassembled WGS sequence"/>
</dbReference>
<dbReference type="InterPro" id="IPR016193">
    <property type="entry name" value="Cytidine_deaminase-like"/>
</dbReference>
<name>A0AAE3YPV4_9ACTN</name>
<evidence type="ECO:0000313" key="6">
    <source>
        <dbReference type="Proteomes" id="UP001183643"/>
    </source>
</evidence>
<organism evidence="5 6">
    <name type="scientific">Catenuloplanes atrovinosus</name>
    <dbReference type="NCBI Taxonomy" id="137266"/>
    <lineage>
        <taxon>Bacteria</taxon>
        <taxon>Bacillati</taxon>
        <taxon>Actinomycetota</taxon>
        <taxon>Actinomycetes</taxon>
        <taxon>Micromonosporales</taxon>
        <taxon>Micromonosporaceae</taxon>
        <taxon>Catenuloplanes</taxon>
    </lineage>
</organism>
<proteinExistence type="predicted"/>